<dbReference type="GO" id="GO:0003676">
    <property type="term" value="F:nucleic acid binding"/>
    <property type="evidence" value="ECO:0007669"/>
    <property type="project" value="InterPro"/>
</dbReference>
<keyword evidence="2" id="KW-1185">Reference proteome</keyword>
<accession>A0A0N5C7X6</accession>
<organism evidence="2 3">
    <name type="scientific">Strongyloides papillosus</name>
    <name type="common">Intestinal threadworm</name>
    <dbReference type="NCBI Taxonomy" id="174720"/>
    <lineage>
        <taxon>Eukaryota</taxon>
        <taxon>Metazoa</taxon>
        <taxon>Ecdysozoa</taxon>
        <taxon>Nematoda</taxon>
        <taxon>Chromadorea</taxon>
        <taxon>Rhabditida</taxon>
        <taxon>Tylenchina</taxon>
        <taxon>Panagrolaimomorpha</taxon>
        <taxon>Strongyloidoidea</taxon>
        <taxon>Strongyloididae</taxon>
        <taxon>Strongyloides</taxon>
    </lineage>
</organism>
<dbReference type="WBParaSite" id="SPAL_0001403700.1">
    <property type="protein sequence ID" value="SPAL_0001403700.1"/>
    <property type="gene ID" value="SPAL_0001403700"/>
</dbReference>
<dbReference type="AlphaFoldDB" id="A0A0N5C7X6"/>
<dbReference type="PROSITE" id="PS50994">
    <property type="entry name" value="INTEGRASE"/>
    <property type="match status" value="1"/>
</dbReference>
<dbReference type="GO" id="GO:0015074">
    <property type="term" value="P:DNA integration"/>
    <property type="evidence" value="ECO:0007669"/>
    <property type="project" value="InterPro"/>
</dbReference>
<evidence type="ECO:0000313" key="3">
    <source>
        <dbReference type="WBParaSite" id="SPAL_0001403700.1"/>
    </source>
</evidence>
<dbReference type="Pfam" id="PF00665">
    <property type="entry name" value="rve"/>
    <property type="match status" value="1"/>
</dbReference>
<feature type="domain" description="Integrase catalytic" evidence="1">
    <location>
        <begin position="14"/>
        <end position="168"/>
    </location>
</feature>
<sequence length="276" mass="31762">MNKEQPGRLIETHNTPLPHPNEAWTVLNADFMQVDSEYILVIVDEYSKFVVTSVCKKQNGPTLKLILMKCFSMLGFPKTLRSDNGPAFIAQPVTDYLTSVNVEQQFSSPHNHTSNAIVERFNRTLRAAIRIRKGDQLTTIVAHFTYAYNRSKNSSTGLSPAQILLNISDRLTEDTSFHNGYSGIHHLIKETREQFHEPDLKRHGLKLNKDDLVLRKVMHRKDASTSAKNQPTWEGPFRVIKHLYGDTYEIEKLGEHRRTRLSIEKVHADRLKKYVQ</sequence>
<dbReference type="Proteomes" id="UP000046392">
    <property type="component" value="Unplaced"/>
</dbReference>
<dbReference type="Gene3D" id="3.30.420.10">
    <property type="entry name" value="Ribonuclease H-like superfamily/Ribonuclease H"/>
    <property type="match status" value="1"/>
</dbReference>
<dbReference type="PANTHER" id="PTHR37984">
    <property type="entry name" value="PROTEIN CBG26694"/>
    <property type="match status" value="1"/>
</dbReference>
<dbReference type="PANTHER" id="PTHR37984:SF5">
    <property type="entry name" value="PROTEIN NYNRIN-LIKE"/>
    <property type="match status" value="1"/>
</dbReference>
<name>A0A0N5C7X6_STREA</name>
<dbReference type="InterPro" id="IPR012337">
    <property type="entry name" value="RNaseH-like_sf"/>
</dbReference>
<evidence type="ECO:0000259" key="1">
    <source>
        <dbReference type="PROSITE" id="PS50994"/>
    </source>
</evidence>
<evidence type="ECO:0000313" key="2">
    <source>
        <dbReference type="Proteomes" id="UP000046392"/>
    </source>
</evidence>
<protein>
    <submittedName>
        <fullName evidence="3">Integrase catalytic domain-containing protein</fullName>
    </submittedName>
</protein>
<proteinExistence type="predicted"/>
<dbReference type="InterPro" id="IPR050951">
    <property type="entry name" value="Retrovirus_Pol_polyprotein"/>
</dbReference>
<dbReference type="InterPro" id="IPR036397">
    <property type="entry name" value="RNaseH_sf"/>
</dbReference>
<dbReference type="SUPFAM" id="SSF53098">
    <property type="entry name" value="Ribonuclease H-like"/>
    <property type="match status" value="1"/>
</dbReference>
<dbReference type="STRING" id="174720.A0A0N5C7X6"/>
<dbReference type="InterPro" id="IPR001584">
    <property type="entry name" value="Integrase_cat-core"/>
</dbReference>
<reference evidence="3" key="1">
    <citation type="submission" date="2017-02" db="UniProtKB">
        <authorList>
            <consortium name="WormBaseParasite"/>
        </authorList>
    </citation>
    <scope>IDENTIFICATION</scope>
</reference>